<proteinExistence type="inferred from homology"/>
<feature type="active site" description="Nucleophile" evidence="7">
    <location>
        <position position="454"/>
    </location>
</feature>
<feature type="chain" id="PRO_5015507499" evidence="8">
    <location>
        <begin position="22"/>
        <end position="533"/>
    </location>
</feature>
<dbReference type="InterPro" id="IPR052905">
    <property type="entry name" value="LD-transpeptidase_YkuD-like"/>
</dbReference>
<keyword evidence="8" id="KW-0732">Signal</keyword>
<dbReference type="Gene3D" id="2.40.440.10">
    <property type="entry name" value="L,D-transpeptidase catalytic domain-like"/>
    <property type="match status" value="1"/>
</dbReference>
<evidence type="ECO:0000313" key="10">
    <source>
        <dbReference type="EMBL" id="PTU75044.1"/>
    </source>
</evidence>
<dbReference type="GO" id="GO:0009252">
    <property type="term" value="P:peptidoglycan biosynthetic process"/>
    <property type="evidence" value="ECO:0007669"/>
    <property type="project" value="UniProtKB-UniPathway"/>
</dbReference>
<organism evidence="10 11">
    <name type="scientific">Pseudomonas mangrovi</name>
    <dbReference type="NCBI Taxonomy" id="2161748"/>
    <lineage>
        <taxon>Bacteria</taxon>
        <taxon>Pseudomonadati</taxon>
        <taxon>Pseudomonadota</taxon>
        <taxon>Gammaproteobacteria</taxon>
        <taxon>Pseudomonadales</taxon>
        <taxon>Pseudomonadaceae</taxon>
        <taxon>Pseudomonas</taxon>
    </lineage>
</organism>
<keyword evidence="5 7" id="KW-0573">Peptidoglycan synthesis</keyword>
<feature type="active site" description="Proton donor/acceptor" evidence="7">
    <location>
        <position position="435"/>
    </location>
</feature>
<evidence type="ECO:0000256" key="7">
    <source>
        <dbReference type="PROSITE-ProRule" id="PRU01373"/>
    </source>
</evidence>
<dbReference type="CDD" id="cd16913">
    <property type="entry name" value="YkuD_like"/>
    <property type="match status" value="1"/>
</dbReference>
<evidence type="ECO:0000313" key="11">
    <source>
        <dbReference type="Proteomes" id="UP000244064"/>
    </source>
</evidence>
<dbReference type="InterPro" id="IPR002477">
    <property type="entry name" value="Peptidoglycan-bd-like"/>
</dbReference>
<dbReference type="GO" id="GO:0016740">
    <property type="term" value="F:transferase activity"/>
    <property type="evidence" value="ECO:0007669"/>
    <property type="project" value="UniProtKB-KW"/>
</dbReference>
<comment type="caution">
    <text evidence="10">The sequence shown here is derived from an EMBL/GenBank/DDBJ whole genome shotgun (WGS) entry which is preliminary data.</text>
</comment>
<dbReference type="InterPro" id="IPR045380">
    <property type="entry name" value="LD_TPept_scaffold_dom"/>
</dbReference>
<dbReference type="Pfam" id="PF03734">
    <property type="entry name" value="YkuD"/>
    <property type="match status" value="1"/>
</dbReference>
<dbReference type="Pfam" id="PF20142">
    <property type="entry name" value="Scaffold"/>
    <property type="match status" value="1"/>
</dbReference>
<name>A0A2T5PBC4_9PSED</name>
<dbReference type="GO" id="GO:0008360">
    <property type="term" value="P:regulation of cell shape"/>
    <property type="evidence" value="ECO:0007669"/>
    <property type="project" value="UniProtKB-UniRule"/>
</dbReference>
<dbReference type="InterPro" id="IPR036365">
    <property type="entry name" value="PGBD-like_sf"/>
</dbReference>
<evidence type="ECO:0000259" key="9">
    <source>
        <dbReference type="PROSITE" id="PS52029"/>
    </source>
</evidence>
<dbReference type="GO" id="GO:0004180">
    <property type="term" value="F:carboxypeptidase activity"/>
    <property type="evidence" value="ECO:0007669"/>
    <property type="project" value="UniProtKB-ARBA"/>
</dbReference>
<evidence type="ECO:0000256" key="4">
    <source>
        <dbReference type="ARBA" id="ARBA00022960"/>
    </source>
</evidence>
<keyword evidence="6 7" id="KW-0961">Cell wall biogenesis/degradation</keyword>
<evidence type="ECO:0000256" key="2">
    <source>
        <dbReference type="ARBA" id="ARBA00005992"/>
    </source>
</evidence>
<feature type="domain" description="L,D-TPase catalytic" evidence="9">
    <location>
        <begin position="307"/>
        <end position="481"/>
    </location>
</feature>
<dbReference type="PANTHER" id="PTHR41533:SF2">
    <property type="entry name" value="BLR7131 PROTEIN"/>
    <property type="match status" value="1"/>
</dbReference>
<dbReference type="InterPro" id="IPR038063">
    <property type="entry name" value="Transpep_catalytic_dom"/>
</dbReference>
<feature type="signal peptide" evidence="8">
    <location>
        <begin position="1"/>
        <end position="21"/>
    </location>
</feature>
<sequence length="533" mass="59435">MYKKCALCLALIVLSGRLATAGEIADALTEQAPEVTQGPLWAFFAEPLQPCSAELSREELATPGLLQTFYAELGYMPVWQSQARRTLLADTLLQLAEDGLEPAHYPLPEPLPDPNCADILSSRAYLDALQHLSRGKVEQARVEPFWRAPDSINPDPRPSVLTLAWQGLDDLPGAFAAARPTLPQYQLLRQAYGQLRNQPQQERPIIPAGRLLKPGMRDPRVPALTARLAAEGYLSIPPETDGASADLYDETLADAVRRFQVRHDLQGDGLIGNDTLTAMNTSAQARLDQLRVNLERWRWLAGDIEQETLLVDIAGGMLVYYRDGLPLWQARAQVGRPARQTPRLKSLVSRLTLNPTWTVPPTILREDKLPAIRDDLDYLTHNQMRVLDAEGRQLDPETVDWSRPGNIMLRQDAGPKNPLGKLVVRFPNPYSVYLHDTPSQSLFAKSPRTFSSGCVRIEGILGLLDVILSEEQCKDVSQRITRGRTEQVRIEQRLPIVLAYWTANVDELGQLSLRNDPYGLDAPLLQALDTAPR</sequence>
<keyword evidence="4 7" id="KW-0133">Cell shape</keyword>
<dbReference type="AlphaFoldDB" id="A0A2T5PBC4"/>
<dbReference type="Proteomes" id="UP000244064">
    <property type="component" value="Unassembled WGS sequence"/>
</dbReference>
<dbReference type="SUPFAM" id="SSF47090">
    <property type="entry name" value="PGBD-like"/>
    <property type="match status" value="1"/>
</dbReference>
<dbReference type="Gene3D" id="1.10.101.10">
    <property type="entry name" value="PGBD-like superfamily/PGBD"/>
    <property type="match status" value="1"/>
</dbReference>
<dbReference type="UniPathway" id="UPA00219"/>
<accession>A0A2T5PBC4</accession>
<dbReference type="PROSITE" id="PS52029">
    <property type="entry name" value="LD_TPASE"/>
    <property type="match status" value="1"/>
</dbReference>
<evidence type="ECO:0000256" key="8">
    <source>
        <dbReference type="SAM" id="SignalP"/>
    </source>
</evidence>
<dbReference type="InterPro" id="IPR005490">
    <property type="entry name" value="LD_TPept_cat_dom"/>
</dbReference>
<dbReference type="GO" id="GO:0071555">
    <property type="term" value="P:cell wall organization"/>
    <property type="evidence" value="ECO:0007669"/>
    <property type="project" value="UniProtKB-UniRule"/>
</dbReference>
<evidence type="ECO:0000256" key="5">
    <source>
        <dbReference type="ARBA" id="ARBA00022984"/>
    </source>
</evidence>
<dbReference type="InterPro" id="IPR036366">
    <property type="entry name" value="PGBDSf"/>
</dbReference>
<reference evidence="10 11" key="1">
    <citation type="submission" date="2018-04" db="EMBL/GenBank/DDBJ databases">
        <title>Pseudomonas sp. nov., isolated from mangrove soil.</title>
        <authorList>
            <person name="Chen C."/>
        </authorList>
    </citation>
    <scope>NUCLEOTIDE SEQUENCE [LARGE SCALE GENOMIC DNA]</scope>
    <source>
        <strain evidence="10 11">TC-11</strain>
    </source>
</reference>
<keyword evidence="11" id="KW-1185">Reference proteome</keyword>
<gene>
    <name evidence="10" type="ORF">DBO85_07205</name>
</gene>
<keyword evidence="3" id="KW-0808">Transferase</keyword>
<comment type="pathway">
    <text evidence="1 7">Cell wall biogenesis; peptidoglycan biosynthesis.</text>
</comment>
<evidence type="ECO:0000256" key="1">
    <source>
        <dbReference type="ARBA" id="ARBA00004752"/>
    </source>
</evidence>
<protein>
    <submittedName>
        <fullName evidence="10">Murein L,D-transpeptidase</fullName>
    </submittedName>
</protein>
<evidence type="ECO:0000256" key="6">
    <source>
        <dbReference type="ARBA" id="ARBA00023316"/>
    </source>
</evidence>
<dbReference type="SUPFAM" id="SSF141523">
    <property type="entry name" value="L,D-transpeptidase catalytic domain-like"/>
    <property type="match status" value="1"/>
</dbReference>
<dbReference type="Pfam" id="PF01471">
    <property type="entry name" value="PG_binding_1"/>
    <property type="match status" value="1"/>
</dbReference>
<dbReference type="EMBL" id="QASN01000013">
    <property type="protein sequence ID" value="PTU75044.1"/>
    <property type="molecule type" value="Genomic_DNA"/>
</dbReference>
<dbReference type="OrthoDB" id="9778545at2"/>
<comment type="similarity">
    <text evidence="2">Belongs to the YkuD family.</text>
</comment>
<evidence type="ECO:0000256" key="3">
    <source>
        <dbReference type="ARBA" id="ARBA00022679"/>
    </source>
</evidence>
<dbReference type="PANTHER" id="PTHR41533">
    <property type="entry name" value="L,D-TRANSPEPTIDASE HI_1667-RELATED"/>
    <property type="match status" value="1"/>
</dbReference>